<organism evidence="2 3">
    <name type="scientific">Mycena pura</name>
    <dbReference type="NCBI Taxonomy" id="153505"/>
    <lineage>
        <taxon>Eukaryota</taxon>
        <taxon>Fungi</taxon>
        <taxon>Dikarya</taxon>
        <taxon>Basidiomycota</taxon>
        <taxon>Agaricomycotina</taxon>
        <taxon>Agaricomycetes</taxon>
        <taxon>Agaricomycetidae</taxon>
        <taxon>Agaricales</taxon>
        <taxon>Marasmiineae</taxon>
        <taxon>Mycenaceae</taxon>
        <taxon>Mycena</taxon>
    </lineage>
</organism>
<feature type="region of interest" description="Disordered" evidence="1">
    <location>
        <begin position="75"/>
        <end position="105"/>
    </location>
</feature>
<gene>
    <name evidence="2" type="ORF">GGX14DRAFT_637825</name>
</gene>
<accession>A0AAD6VGV5</accession>
<protein>
    <submittedName>
        <fullName evidence="2">Uncharacterized protein</fullName>
    </submittedName>
</protein>
<reference evidence="2" key="1">
    <citation type="submission" date="2023-03" db="EMBL/GenBank/DDBJ databases">
        <title>Massive genome expansion in bonnet fungi (Mycena s.s.) driven by repeated elements and novel gene families across ecological guilds.</title>
        <authorList>
            <consortium name="Lawrence Berkeley National Laboratory"/>
            <person name="Harder C.B."/>
            <person name="Miyauchi S."/>
            <person name="Viragh M."/>
            <person name="Kuo A."/>
            <person name="Thoen E."/>
            <person name="Andreopoulos B."/>
            <person name="Lu D."/>
            <person name="Skrede I."/>
            <person name="Drula E."/>
            <person name="Henrissat B."/>
            <person name="Morin E."/>
            <person name="Kohler A."/>
            <person name="Barry K."/>
            <person name="LaButti K."/>
            <person name="Morin E."/>
            <person name="Salamov A."/>
            <person name="Lipzen A."/>
            <person name="Mereny Z."/>
            <person name="Hegedus B."/>
            <person name="Baldrian P."/>
            <person name="Stursova M."/>
            <person name="Weitz H."/>
            <person name="Taylor A."/>
            <person name="Grigoriev I.V."/>
            <person name="Nagy L.G."/>
            <person name="Martin F."/>
            <person name="Kauserud H."/>
        </authorList>
    </citation>
    <scope>NUCLEOTIDE SEQUENCE</scope>
    <source>
        <strain evidence="2">9144</strain>
    </source>
</reference>
<proteinExistence type="predicted"/>
<dbReference type="EMBL" id="JARJCW010000039">
    <property type="protein sequence ID" value="KAJ7206673.1"/>
    <property type="molecule type" value="Genomic_DNA"/>
</dbReference>
<feature type="region of interest" description="Disordered" evidence="1">
    <location>
        <begin position="449"/>
        <end position="483"/>
    </location>
</feature>
<evidence type="ECO:0000256" key="1">
    <source>
        <dbReference type="SAM" id="MobiDB-lite"/>
    </source>
</evidence>
<comment type="caution">
    <text evidence="2">The sequence shown here is derived from an EMBL/GenBank/DDBJ whole genome shotgun (WGS) entry which is preliminary data.</text>
</comment>
<evidence type="ECO:0000313" key="2">
    <source>
        <dbReference type="EMBL" id="KAJ7206673.1"/>
    </source>
</evidence>
<dbReference type="AlphaFoldDB" id="A0AAD6VGV5"/>
<feature type="compositionally biased region" description="Basic and acidic residues" evidence="1">
    <location>
        <begin position="449"/>
        <end position="460"/>
    </location>
</feature>
<name>A0AAD6VGV5_9AGAR</name>
<keyword evidence="3" id="KW-1185">Reference proteome</keyword>
<evidence type="ECO:0000313" key="3">
    <source>
        <dbReference type="Proteomes" id="UP001219525"/>
    </source>
</evidence>
<feature type="region of interest" description="Disordered" evidence="1">
    <location>
        <begin position="320"/>
        <end position="356"/>
    </location>
</feature>
<sequence length="707" mass="77331">MPFGELTTFKAVLPPPLTAACYARASRKSCCPPPVVCARHAHDPPLTVCHAPRRTCIVMPTTGACRPHASYPRSPNSSFPPLATRAGAGAHPTEFTPRTTRRPRTLPSASFTLASRCPFSAARWLQVAARRFPLVRRFRLMLLAACRPLPDARRPLPASPTPHARRTRRGPATRCVLMLHALLASRELAAAAPPPLEIWDRWLTTPPLLVVRRSPLIASRSLPLASRYHHQLPPALYPPHPPGARCTRTRRKTRRPLSVKCDRAFCARPAPADCCPPLAFPLLVARCPLHPGAAAAGSRISHPAARYPRQLLAVCTRVPQEPPPAAHARTRKTHRLPSVTRCPPPAVQHSRTHRAAHTRLPPARIAARCPRSSASCFPMLATAPRHSLPLHPQGVDGWGAGRRTAERVTQVGEDTVNGRHRTQMTPYIQRTSILRGNARLLHILITDIDSRSPPHSERRTPGAQSLRRPGRLPPPAAAASSVLSETHRAAAFETYRLRPRCTPAEPAHHLRGRSAPVAVDVALAAVHGDGHPARCSRPPLSRAVRHPPPLHMSHRPRHARIVPRAAHARYFTARRSPHTHRSLLTGGRFPLGGPAGCPFRSARACHPPAATYHSLPAARCSPRMPGWLSTIRRSPFSAARWLPATRRWLSAALCTPVAAAARHRRLLAGVATMFAARRHMVVACSPPVDVLCPLHGVRLPLPATYFP</sequence>
<dbReference type="Proteomes" id="UP001219525">
    <property type="component" value="Unassembled WGS sequence"/>
</dbReference>